<organism evidence="6 7">
    <name type="scientific">Microbacterium testaceum</name>
    <name type="common">Aureobacterium testaceum</name>
    <name type="synonym">Brevibacterium testaceum</name>
    <dbReference type="NCBI Taxonomy" id="2033"/>
    <lineage>
        <taxon>Bacteria</taxon>
        <taxon>Bacillati</taxon>
        <taxon>Actinomycetota</taxon>
        <taxon>Actinomycetes</taxon>
        <taxon>Micrococcales</taxon>
        <taxon>Microbacteriaceae</taxon>
        <taxon>Microbacterium</taxon>
    </lineage>
</organism>
<protein>
    <submittedName>
        <fullName evidence="6">TetR family transcriptional regulator</fullName>
    </submittedName>
</protein>
<evidence type="ECO:0000313" key="6">
    <source>
        <dbReference type="EMBL" id="KTS14292.1"/>
    </source>
</evidence>
<dbReference type="InterPro" id="IPR001647">
    <property type="entry name" value="HTH_TetR"/>
</dbReference>
<dbReference type="GO" id="GO:0003677">
    <property type="term" value="F:DNA binding"/>
    <property type="evidence" value="ECO:0007669"/>
    <property type="project" value="UniProtKB-UniRule"/>
</dbReference>
<dbReference type="InterPro" id="IPR023772">
    <property type="entry name" value="DNA-bd_HTH_TetR-type_CS"/>
</dbReference>
<dbReference type="Proteomes" id="UP000072189">
    <property type="component" value="Unassembled WGS sequence"/>
</dbReference>
<dbReference type="AlphaFoldDB" id="A0A147FCH3"/>
<evidence type="ECO:0000256" key="4">
    <source>
        <dbReference type="PROSITE-ProRule" id="PRU00335"/>
    </source>
</evidence>
<evidence type="ECO:0000256" key="1">
    <source>
        <dbReference type="ARBA" id="ARBA00023015"/>
    </source>
</evidence>
<evidence type="ECO:0000256" key="2">
    <source>
        <dbReference type="ARBA" id="ARBA00023125"/>
    </source>
</evidence>
<dbReference type="PRINTS" id="PR00455">
    <property type="entry name" value="HTHTETR"/>
</dbReference>
<evidence type="ECO:0000313" key="7">
    <source>
        <dbReference type="Proteomes" id="UP000072189"/>
    </source>
</evidence>
<dbReference type="PROSITE" id="PS01081">
    <property type="entry name" value="HTH_TETR_1"/>
    <property type="match status" value="1"/>
</dbReference>
<evidence type="ECO:0000259" key="5">
    <source>
        <dbReference type="PROSITE" id="PS50977"/>
    </source>
</evidence>
<dbReference type="PANTHER" id="PTHR47506:SF1">
    <property type="entry name" value="HTH-TYPE TRANSCRIPTIONAL REGULATOR YJDC"/>
    <property type="match status" value="1"/>
</dbReference>
<evidence type="ECO:0000256" key="3">
    <source>
        <dbReference type="ARBA" id="ARBA00023163"/>
    </source>
</evidence>
<sequence>MPRASAADAALTAESILRAATEAFAQSGYQGASVGQIAAAAGVTRGAVHHHFSDKLGLFEAVVRAGHERVAASVVARADVESADPRAALRAGCHAFVDAITDDAAARVLLVEGPAVLGWATWRALDASTSMKELREAVETITDGAQAEALTHLLSGAMNEGVLWLVETPADSDARASVHRALDRLIDAL</sequence>
<gene>
    <name evidence="6" type="ORF">RSA3_00540</name>
</gene>
<accession>A0A147FCH3</accession>
<proteinExistence type="predicted"/>
<keyword evidence="1" id="KW-0805">Transcription regulation</keyword>
<reference evidence="6 7" key="1">
    <citation type="journal article" date="2016" name="Front. Microbiol.">
        <title>Genomic Resource of Rice Seed Associated Bacteria.</title>
        <authorList>
            <person name="Midha S."/>
            <person name="Bansal K."/>
            <person name="Sharma S."/>
            <person name="Kumar N."/>
            <person name="Patil P.P."/>
            <person name="Chaudhry V."/>
            <person name="Patil P.B."/>
        </authorList>
    </citation>
    <scope>NUCLEOTIDE SEQUENCE [LARGE SCALE GENOMIC DNA]</scope>
    <source>
        <strain evidence="6 7">RSA3</strain>
    </source>
</reference>
<keyword evidence="2 4" id="KW-0238">DNA-binding</keyword>
<dbReference type="SUPFAM" id="SSF46689">
    <property type="entry name" value="Homeodomain-like"/>
    <property type="match status" value="1"/>
</dbReference>
<keyword evidence="3" id="KW-0804">Transcription</keyword>
<dbReference type="InterPro" id="IPR049484">
    <property type="entry name" value="Rv0078-like_C"/>
</dbReference>
<feature type="domain" description="HTH tetR-type" evidence="5">
    <location>
        <begin position="10"/>
        <end position="70"/>
    </location>
</feature>
<dbReference type="RefSeq" id="WP_058612900.1">
    <property type="nucleotide sequence ID" value="NZ_LDRV01000002.1"/>
</dbReference>
<dbReference type="PANTHER" id="PTHR47506">
    <property type="entry name" value="TRANSCRIPTIONAL REGULATORY PROTEIN"/>
    <property type="match status" value="1"/>
</dbReference>
<dbReference type="Pfam" id="PF00440">
    <property type="entry name" value="TetR_N"/>
    <property type="match status" value="1"/>
</dbReference>
<comment type="caution">
    <text evidence="6">The sequence shown here is derived from an EMBL/GenBank/DDBJ whole genome shotgun (WGS) entry which is preliminary data.</text>
</comment>
<feature type="DNA-binding region" description="H-T-H motif" evidence="4">
    <location>
        <begin position="33"/>
        <end position="52"/>
    </location>
</feature>
<dbReference type="Gene3D" id="1.10.357.10">
    <property type="entry name" value="Tetracycline Repressor, domain 2"/>
    <property type="match status" value="1"/>
</dbReference>
<name>A0A147FCH3_MICTE</name>
<dbReference type="InterPro" id="IPR009057">
    <property type="entry name" value="Homeodomain-like_sf"/>
</dbReference>
<dbReference type="PROSITE" id="PS50977">
    <property type="entry name" value="HTH_TETR_2"/>
    <property type="match status" value="1"/>
</dbReference>
<dbReference type="EMBL" id="LDRV01000002">
    <property type="protein sequence ID" value="KTS14292.1"/>
    <property type="molecule type" value="Genomic_DNA"/>
</dbReference>
<dbReference type="PATRIC" id="fig|2033.7.peg.1195"/>
<dbReference type="Pfam" id="PF21351">
    <property type="entry name" value="TetR_C_41"/>
    <property type="match status" value="1"/>
</dbReference>